<dbReference type="RefSeq" id="WP_134777033.1">
    <property type="nucleotide sequence ID" value="NZ_JAYLLN010000008.1"/>
</dbReference>
<accession>A0ABU8I3N0</accession>
<evidence type="ECO:0000256" key="4">
    <source>
        <dbReference type="SAM" id="Phobius"/>
    </source>
</evidence>
<dbReference type="SUPFAM" id="SSF56601">
    <property type="entry name" value="beta-lactamase/transpeptidase-like"/>
    <property type="match status" value="1"/>
</dbReference>
<feature type="transmembrane region" description="Helical" evidence="4">
    <location>
        <begin position="7"/>
        <end position="26"/>
    </location>
</feature>
<keyword evidence="4" id="KW-0812">Transmembrane</keyword>
<dbReference type="InterPro" id="IPR012338">
    <property type="entry name" value="Beta-lactam/transpept-like"/>
</dbReference>
<dbReference type="SUPFAM" id="SSF56519">
    <property type="entry name" value="Penicillin binding protein dimerisation domain"/>
    <property type="match status" value="1"/>
</dbReference>
<keyword evidence="2" id="KW-0645">Protease</keyword>
<keyword evidence="2" id="KW-0378">Hydrolase</keyword>
<comment type="caution">
    <text evidence="6">The sequence shown here is derived from an EMBL/GenBank/DDBJ whole genome shotgun (WGS) entry which is preliminary data.</text>
</comment>
<dbReference type="Gene3D" id="3.30.10.20">
    <property type="match status" value="1"/>
</dbReference>
<dbReference type="EMBL" id="JAYLLN010000008">
    <property type="protein sequence ID" value="MEI5984337.1"/>
    <property type="molecule type" value="Genomic_DNA"/>
</dbReference>
<evidence type="ECO:0000256" key="2">
    <source>
        <dbReference type="ARBA" id="ARBA00022645"/>
    </source>
</evidence>
<dbReference type="Pfam" id="PF03717">
    <property type="entry name" value="PBP_dimer"/>
    <property type="match status" value="1"/>
</dbReference>
<dbReference type="InterPro" id="IPR050515">
    <property type="entry name" value="Beta-lactam/transpept"/>
</dbReference>
<sequence length="709" mass="78481">MNIRKTILMRVYLAFGLMVFGALLVFGKLLHLQYVDGDQWREMADSLTIRERVVEAARGNIYSNDGSLLATSVPEYDIRFDAMAIPSEHNDVFNARVDSLAINLAKYFGDRSSRQYLTQLKEARAKKQRYVLIKRAVSHQQLKDLKKFPLFKNFKSEKKRFSSSLIAVRENKRILPFTNLAARTIGYKNTKGDTVRVGLEGAYGDYIEGKSGVQLMQRIAGGVWIPVNREMEIAPTDGSDIIATIDVNMQDMAQRALEKQLQISNADNGCVVLMEVQTGEIRAIANFTKDGEVYREKFNYAIAQGADPGSTFKVASYLVALDDKKVDLNTVVDVGNGTYKVPSHTIKDSHAPKKSRMTVLEAFEESSNVAVAKLINQHYGANPEKFTGKLHEWGLNQPLGIQIPGEATPWVKMPDSRSWSKLSLVQMAYGYELKLTPLQTLTLFNAVANNGKMVAPLFVKEIQHLGQPVKKFEARVINKQIASPEAIKSMQTMMKGVMDEGTGKRLKSPLYTSAGKTGTAQMADGSRGYGQRRYQSSFAGYFPAENPKYSMIVVIRNPRNGYYGGSVAGPVFRELADMVYANDLSLHHTFGQRQVNVAGEKVPYTLRGSKEATAKVYEKLGFKTVNWNAIVRSEKDSAGTGVTPTSFATNEVKEGVVPNVKGMGLVDAIFAMENAGYKTTVRGKGKVINQSLAAGQRLKAGTHVLIELN</sequence>
<keyword evidence="4" id="KW-1133">Transmembrane helix</keyword>
<dbReference type="Proteomes" id="UP001363035">
    <property type="component" value="Unassembled WGS sequence"/>
</dbReference>
<dbReference type="InterPro" id="IPR001460">
    <property type="entry name" value="PCN-bd_Tpept"/>
</dbReference>
<evidence type="ECO:0000313" key="6">
    <source>
        <dbReference type="EMBL" id="MEI5984337.1"/>
    </source>
</evidence>
<evidence type="ECO:0000256" key="1">
    <source>
        <dbReference type="ARBA" id="ARBA00004370"/>
    </source>
</evidence>
<dbReference type="Pfam" id="PF03793">
    <property type="entry name" value="PASTA"/>
    <property type="match status" value="1"/>
</dbReference>
<protein>
    <submittedName>
        <fullName evidence="6">Penicillin-binding transpeptidase domain-containing protein</fullName>
    </submittedName>
</protein>
<dbReference type="Gene3D" id="3.40.710.10">
    <property type="entry name" value="DD-peptidase/beta-lactamase superfamily"/>
    <property type="match status" value="1"/>
</dbReference>
<dbReference type="InterPro" id="IPR005311">
    <property type="entry name" value="PBP_dimer"/>
</dbReference>
<dbReference type="PANTHER" id="PTHR30627">
    <property type="entry name" value="PEPTIDOGLYCAN D,D-TRANSPEPTIDASE"/>
    <property type="match status" value="1"/>
</dbReference>
<dbReference type="PANTHER" id="PTHR30627:SF1">
    <property type="entry name" value="PEPTIDOGLYCAN D,D-TRANSPEPTIDASE FTSI"/>
    <property type="match status" value="1"/>
</dbReference>
<evidence type="ECO:0000313" key="7">
    <source>
        <dbReference type="Proteomes" id="UP001363035"/>
    </source>
</evidence>
<dbReference type="InterPro" id="IPR005543">
    <property type="entry name" value="PASTA_dom"/>
</dbReference>
<gene>
    <name evidence="6" type="ORF">VJ786_05405</name>
</gene>
<evidence type="ECO:0000259" key="5">
    <source>
        <dbReference type="PROSITE" id="PS51178"/>
    </source>
</evidence>
<feature type="domain" description="PASTA" evidence="5">
    <location>
        <begin position="651"/>
        <end position="709"/>
    </location>
</feature>
<dbReference type="Gene3D" id="3.30.450.330">
    <property type="match status" value="1"/>
</dbReference>
<name>A0ABU8I3N0_9SPHI</name>
<dbReference type="SUPFAM" id="SSF54184">
    <property type="entry name" value="Penicillin-binding protein 2x (pbp-2x), c-terminal domain"/>
    <property type="match status" value="1"/>
</dbReference>
<dbReference type="CDD" id="cd06575">
    <property type="entry name" value="PASTA_Pbp2x-like_2"/>
    <property type="match status" value="1"/>
</dbReference>
<keyword evidence="2" id="KW-0121">Carboxypeptidase</keyword>
<comment type="subcellular location">
    <subcellularLocation>
        <location evidence="1">Membrane</location>
    </subcellularLocation>
</comment>
<dbReference type="PROSITE" id="PS51178">
    <property type="entry name" value="PASTA"/>
    <property type="match status" value="1"/>
</dbReference>
<keyword evidence="3 4" id="KW-0472">Membrane</keyword>
<proteinExistence type="predicted"/>
<evidence type="ECO:0000256" key="3">
    <source>
        <dbReference type="ARBA" id="ARBA00023136"/>
    </source>
</evidence>
<organism evidence="6 7">
    <name type="scientific">Sphingobacterium tenebrionis</name>
    <dbReference type="NCBI Taxonomy" id="3111775"/>
    <lineage>
        <taxon>Bacteria</taxon>
        <taxon>Pseudomonadati</taxon>
        <taxon>Bacteroidota</taxon>
        <taxon>Sphingobacteriia</taxon>
        <taxon>Sphingobacteriales</taxon>
        <taxon>Sphingobacteriaceae</taxon>
        <taxon>Sphingobacterium</taxon>
    </lineage>
</organism>
<dbReference type="InterPro" id="IPR036138">
    <property type="entry name" value="PBP_dimer_sf"/>
</dbReference>
<keyword evidence="7" id="KW-1185">Reference proteome</keyword>
<dbReference type="Pfam" id="PF00905">
    <property type="entry name" value="Transpeptidase"/>
    <property type="match status" value="1"/>
</dbReference>
<dbReference type="Gene3D" id="3.90.1310.10">
    <property type="entry name" value="Penicillin-binding protein 2a (Domain 2)"/>
    <property type="match status" value="1"/>
</dbReference>
<reference evidence="6 7" key="1">
    <citation type="submission" date="2024-01" db="EMBL/GenBank/DDBJ databases">
        <title>Sphingobacterium tenebrionis sp. nov., a novel endophyte isolated from tenebrio molitor intestines.</title>
        <authorList>
            <person name="Zhang C."/>
        </authorList>
    </citation>
    <scope>NUCLEOTIDE SEQUENCE [LARGE SCALE GENOMIC DNA]</scope>
    <source>
        <strain evidence="6 7">PU5-4</strain>
    </source>
</reference>